<dbReference type="EMBL" id="WIXP02000005">
    <property type="protein sequence ID" value="KAF6210189.1"/>
    <property type="molecule type" value="Genomic_DNA"/>
</dbReference>
<protein>
    <recommendedName>
        <fullName evidence="11">G-protein coupled receptors family 3 profile domain-containing protein</fullName>
    </recommendedName>
</protein>
<evidence type="ECO:0000256" key="1">
    <source>
        <dbReference type="ARBA" id="ARBA00004141"/>
    </source>
</evidence>
<dbReference type="PROSITE" id="PS50259">
    <property type="entry name" value="G_PROTEIN_RECEP_F3_4"/>
    <property type="match status" value="1"/>
</dbReference>
<evidence type="ECO:0000256" key="6">
    <source>
        <dbReference type="ARBA" id="ARBA00023170"/>
    </source>
</evidence>
<evidence type="ECO:0000313" key="14">
    <source>
        <dbReference type="Proteomes" id="UP000466442"/>
    </source>
</evidence>
<dbReference type="Pfam" id="PF00003">
    <property type="entry name" value="7tm_3"/>
    <property type="match status" value="1"/>
</dbReference>
<keyword evidence="2 10" id="KW-0812">Transmembrane</keyword>
<evidence type="ECO:0000256" key="9">
    <source>
        <dbReference type="SAM" id="MobiDB-lite"/>
    </source>
</evidence>
<dbReference type="PRINTS" id="PR01176">
    <property type="entry name" value="GABABRECEPTR"/>
</dbReference>
<keyword evidence="7" id="KW-0325">Glycoprotein</keyword>
<feature type="compositionally biased region" description="Basic residues" evidence="9">
    <location>
        <begin position="394"/>
        <end position="404"/>
    </location>
</feature>
<feature type="transmembrane region" description="Helical" evidence="10">
    <location>
        <begin position="53"/>
        <end position="75"/>
    </location>
</feature>
<feature type="region of interest" description="Disordered" evidence="9">
    <location>
        <begin position="146"/>
        <end position="185"/>
    </location>
</feature>
<dbReference type="GO" id="GO:0038039">
    <property type="term" value="C:G protein-coupled receptor heterodimeric complex"/>
    <property type="evidence" value="ECO:0007669"/>
    <property type="project" value="TreeGrafter"/>
</dbReference>
<evidence type="ECO:0000256" key="10">
    <source>
        <dbReference type="SAM" id="Phobius"/>
    </source>
</evidence>
<comment type="subcellular location">
    <subcellularLocation>
        <location evidence="1">Membrane</location>
        <topology evidence="1">Multi-pass membrane protein</topology>
    </subcellularLocation>
</comment>
<feature type="region of interest" description="Disordered" evidence="9">
    <location>
        <begin position="342"/>
        <end position="406"/>
    </location>
</feature>
<accession>A0A6A4K3J0</accession>
<dbReference type="PANTHER" id="PTHR10519:SF46">
    <property type="entry name" value="METABOTROPIC GABA-B RECEPTOR SUBTYPE 3, ISOFORM A"/>
    <property type="match status" value="1"/>
</dbReference>
<keyword evidence="14" id="KW-1185">Reference proteome</keyword>
<feature type="compositionally biased region" description="Basic and acidic residues" evidence="9">
    <location>
        <begin position="164"/>
        <end position="174"/>
    </location>
</feature>
<keyword evidence="4" id="KW-0297">G-protein coupled receptor</keyword>
<gene>
    <name evidence="12" type="ORF">GE061_013291</name>
    <name evidence="13" type="ORF">GE061_014107</name>
</gene>
<sequence>MLTVGVYMAWETRHVKIPALNDSQYIGLSVYSVVITSVLVVVLANLVSERVTLAFLCISLPILISTTGSLCLLFVPKIYDIFVNKNNPERTDPIMQSMGLKIECNTRRFLTDDRRELYFRVEVQNKVYRRELHLLDGEIAKLEKQLSHEEGSSASSHSSVAPKNDAEEGLEKLPLRVPPRGKSTSVSGGIPVLLLSVLPPVIPRASWPSEERSGQSFRRGVAFNSEPDLDDKKSLSETFASRRNNVAVFGPPNKTSMFGKLLSMIYPGQPSARKSSAPAGFVTAFKAHVEYFASSIPGNKSASVSGESSINTSRSWGVNKVPFVLTDDLALRGRASLGGLAREHVSDGEDEQDGRENHRVQARSVQSLSHPTVSFALNHQKQRSQPSLSSCNNRHPKGSPRFPHRISPTVSLEAFEERFFNMKRHTFLNAIRQEPDGRDADLPLSPEGSVEEMGEILKPLSPELDAK</sequence>
<dbReference type="GO" id="GO:0007214">
    <property type="term" value="P:gamma-aminobutyric acid signaling pathway"/>
    <property type="evidence" value="ECO:0007669"/>
    <property type="project" value="TreeGrafter"/>
</dbReference>
<evidence type="ECO:0000256" key="3">
    <source>
        <dbReference type="ARBA" id="ARBA00022989"/>
    </source>
</evidence>
<reference evidence="13" key="1">
    <citation type="journal article" date="2021" name="Mol. Ecol. Resour.">
        <title>Apolygus lucorum genome provides insights into omnivorousness and mesophyll feeding.</title>
        <authorList>
            <person name="Liu Y."/>
            <person name="Liu H."/>
            <person name="Wang H."/>
            <person name="Huang T."/>
            <person name="Liu B."/>
            <person name="Yang B."/>
            <person name="Yin L."/>
            <person name="Li B."/>
            <person name="Zhang Y."/>
            <person name="Zhang S."/>
            <person name="Jiang F."/>
            <person name="Zhang X."/>
            <person name="Ren Y."/>
            <person name="Wang B."/>
            <person name="Wang S."/>
            <person name="Lu Y."/>
            <person name="Wu K."/>
            <person name="Fan W."/>
            <person name="Wang G."/>
        </authorList>
    </citation>
    <scope>NUCLEOTIDE SEQUENCE</scope>
    <source>
        <strain evidence="13">12Hb</strain>
    </source>
</reference>
<evidence type="ECO:0000256" key="5">
    <source>
        <dbReference type="ARBA" id="ARBA00023136"/>
    </source>
</evidence>
<dbReference type="PANTHER" id="PTHR10519">
    <property type="entry name" value="GABA-B RECEPTOR"/>
    <property type="match status" value="1"/>
</dbReference>
<dbReference type="InterPro" id="IPR002455">
    <property type="entry name" value="GPCR3_GABA-B"/>
</dbReference>
<keyword evidence="3 10" id="KW-1133">Transmembrane helix</keyword>
<evidence type="ECO:0000259" key="11">
    <source>
        <dbReference type="PROSITE" id="PS50259"/>
    </source>
</evidence>
<evidence type="ECO:0000256" key="8">
    <source>
        <dbReference type="ARBA" id="ARBA00023224"/>
    </source>
</evidence>
<dbReference type="GO" id="GO:0004965">
    <property type="term" value="F:G protein-coupled GABA receptor activity"/>
    <property type="evidence" value="ECO:0007669"/>
    <property type="project" value="InterPro"/>
</dbReference>
<feature type="domain" description="G-protein coupled receptors family 3 profile" evidence="11">
    <location>
        <begin position="1"/>
        <end position="84"/>
    </location>
</feature>
<dbReference type="EMBL" id="WIXP02000005">
    <property type="protein sequence ID" value="KAF6210994.1"/>
    <property type="molecule type" value="Genomic_DNA"/>
</dbReference>
<comment type="caution">
    <text evidence="13">The sequence shown here is derived from an EMBL/GenBank/DDBJ whole genome shotgun (WGS) entry which is preliminary data.</text>
</comment>
<dbReference type="OrthoDB" id="6623247at2759"/>
<evidence type="ECO:0000256" key="2">
    <source>
        <dbReference type="ARBA" id="ARBA00022692"/>
    </source>
</evidence>
<evidence type="ECO:0000256" key="4">
    <source>
        <dbReference type="ARBA" id="ARBA00023040"/>
    </source>
</evidence>
<keyword evidence="8" id="KW-0807">Transducer</keyword>
<keyword evidence="6" id="KW-0675">Receptor</keyword>
<dbReference type="AlphaFoldDB" id="A0A6A4K3J0"/>
<name>A0A6A4K3J0_APOLU</name>
<feature type="region of interest" description="Disordered" evidence="9">
    <location>
        <begin position="207"/>
        <end position="232"/>
    </location>
</feature>
<dbReference type="Proteomes" id="UP000466442">
    <property type="component" value="Linkage Group LG5"/>
</dbReference>
<proteinExistence type="predicted"/>
<evidence type="ECO:0000313" key="12">
    <source>
        <dbReference type="EMBL" id="KAF6210189.1"/>
    </source>
</evidence>
<evidence type="ECO:0000313" key="13">
    <source>
        <dbReference type="EMBL" id="KAF6210994.1"/>
    </source>
</evidence>
<feature type="transmembrane region" description="Helical" evidence="10">
    <location>
        <begin position="25"/>
        <end position="46"/>
    </location>
</feature>
<evidence type="ECO:0000256" key="7">
    <source>
        <dbReference type="ARBA" id="ARBA00023180"/>
    </source>
</evidence>
<organism evidence="13 14">
    <name type="scientific">Apolygus lucorum</name>
    <name type="common">Small green plant bug</name>
    <name type="synonym">Lygocoris lucorum</name>
    <dbReference type="NCBI Taxonomy" id="248454"/>
    <lineage>
        <taxon>Eukaryota</taxon>
        <taxon>Metazoa</taxon>
        <taxon>Ecdysozoa</taxon>
        <taxon>Arthropoda</taxon>
        <taxon>Hexapoda</taxon>
        <taxon>Insecta</taxon>
        <taxon>Pterygota</taxon>
        <taxon>Neoptera</taxon>
        <taxon>Paraneoptera</taxon>
        <taxon>Hemiptera</taxon>
        <taxon>Heteroptera</taxon>
        <taxon>Panheteroptera</taxon>
        <taxon>Cimicomorpha</taxon>
        <taxon>Miridae</taxon>
        <taxon>Mirini</taxon>
        <taxon>Apolygus</taxon>
    </lineage>
</organism>
<keyword evidence="5 10" id="KW-0472">Membrane</keyword>
<dbReference type="InterPro" id="IPR017978">
    <property type="entry name" value="GPCR_3_C"/>
</dbReference>
<feature type="compositionally biased region" description="Polar residues" evidence="9">
    <location>
        <begin position="363"/>
        <end position="393"/>
    </location>
</feature>
<feature type="region of interest" description="Disordered" evidence="9">
    <location>
        <begin position="431"/>
        <end position="467"/>
    </location>
</feature>